<name>A0A8C5D626_GADMO</name>
<organism evidence="3 4">
    <name type="scientific">Gadus morhua</name>
    <name type="common">Atlantic cod</name>
    <dbReference type="NCBI Taxonomy" id="8049"/>
    <lineage>
        <taxon>Eukaryota</taxon>
        <taxon>Metazoa</taxon>
        <taxon>Chordata</taxon>
        <taxon>Craniata</taxon>
        <taxon>Vertebrata</taxon>
        <taxon>Euteleostomi</taxon>
        <taxon>Actinopterygii</taxon>
        <taxon>Neopterygii</taxon>
        <taxon>Teleostei</taxon>
        <taxon>Neoteleostei</taxon>
        <taxon>Acanthomorphata</taxon>
        <taxon>Zeiogadaria</taxon>
        <taxon>Gadariae</taxon>
        <taxon>Gadiformes</taxon>
        <taxon>Gadoidei</taxon>
        <taxon>Gadidae</taxon>
        <taxon>Gadus</taxon>
    </lineage>
</organism>
<feature type="domain" description="C-type lectin" evidence="2">
    <location>
        <begin position="142"/>
        <end position="250"/>
    </location>
</feature>
<reference evidence="3" key="1">
    <citation type="submission" date="2025-08" db="UniProtKB">
        <authorList>
            <consortium name="Ensembl"/>
        </authorList>
    </citation>
    <scope>IDENTIFICATION</scope>
</reference>
<evidence type="ECO:0000259" key="2">
    <source>
        <dbReference type="PROSITE" id="PS50041"/>
    </source>
</evidence>
<keyword evidence="4" id="KW-1185">Reference proteome</keyword>
<dbReference type="PANTHER" id="PTHR45784:SF3">
    <property type="entry name" value="C-TYPE LECTIN DOMAIN FAMILY 4 MEMBER K-LIKE-RELATED"/>
    <property type="match status" value="1"/>
</dbReference>
<evidence type="ECO:0000313" key="3">
    <source>
        <dbReference type="Ensembl" id="ENSGMOP00000068028.1"/>
    </source>
</evidence>
<dbReference type="InterPro" id="IPR016186">
    <property type="entry name" value="C-type_lectin-like/link_sf"/>
</dbReference>
<dbReference type="Ensembl" id="ENSGMOT00000072738.1">
    <property type="protein sequence ID" value="ENSGMOP00000068028.1"/>
    <property type="gene ID" value="ENSGMOG00000030707.1"/>
</dbReference>
<dbReference type="Pfam" id="PF00059">
    <property type="entry name" value="Lectin_C"/>
    <property type="match status" value="2"/>
</dbReference>
<dbReference type="SUPFAM" id="SSF56436">
    <property type="entry name" value="C-type lectin-like"/>
    <property type="match status" value="2"/>
</dbReference>
<dbReference type="InterPro" id="IPR001304">
    <property type="entry name" value="C-type_lectin-like"/>
</dbReference>
<feature type="signal peptide" evidence="1">
    <location>
        <begin position="1"/>
        <end position="22"/>
    </location>
</feature>
<dbReference type="PROSITE" id="PS50041">
    <property type="entry name" value="C_TYPE_LECTIN_2"/>
    <property type="match status" value="2"/>
</dbReference>
<evidence type="ECO:0000256" key="1">
    <source>
        <dbReference type="SAM" id="SignalP"/>
    </source>
</evidence>
<dbReference type="Proteomes" id="UP000694546">
    <property type="component" value="Chromosome 4"/>
</dbReference>
<dbReference type="CDD" id="cd00037">
    <property type="entry name" value="CLECT"/>
    <property type="match status" value="1"/>
</dbReference>
<dbReference type="PANTHER" id="PTHR45784">
    <property type="entry name" value="C-TYPE LECTIN DOMAIN FAMILY 20 MEMBER A-RELATED"/>
    <property type="match status" value="1"/>
</dbReference>
<dbReference type="Gene3D" id="3.10.100.10">
    <property type="entry name" value="Mannose-Binding Protein A, subunit A"/>
    <property type="match status" value="2"/>
</dbReference>
<accession>A0A8C5D626</accession>
<proteinExistence type="predicted"/>
<protein>
    <recommendedName>
        <fullName evidence="2">C-type lectin domain-containing protein</fullName>
    </recommendedName>
</protein>
<dbReference type="OMA" id="QRMVWTA"/>
<keyword evidence="1" id="KW-0732">Signal</keyword>
<dbReference type="InterPro" id="IPR016187">
    <property type="entry name" value="CTDL_fold"/>
</dbReference>
<dbReference type="AlphaFoldDB" id="A0A8C5D626"/>
<reference evidence="3" key="2">
    <citation type="submission" date="2025-09" db="UniProtKB">
        <authorList>
            <consortium name="Ensembl"/>
        </authorList>
    </citation>
    <scope>IDENTIFICATION</scope>
</reference>
<dbReference type="SMART" id="SM00034">
    <property type="entry name" value="CLECT"/>
    <property type="match status" value="2"/>
</dbReference>
<dbReference type="GeneTree" id="ENSGT01100000263473"/>
<feature type="chain" id="PRO_5047000692" description="C-type lectin domain-containing protein" evidence="1">
    <location>
        <begin position="23"/>
        <end position="287"/>
    </location>
</feature>
<evidence type="ECO:0000313" key="4">
    <source>
        <dbReference type="Proteomes" id="UP000694546"/>
    </source>
</evidence>
<sequence length="287" mass="33221">MNAMEWMQTLLISGLCIPSFCADYRQHCLIETPKSWFDAQSYCRERGYDLATIDDMGAMKSLLGLSADKAHDELWIGLHYGGHKEWRWSLADKDFYQEGGRKYRNFEGSSETEMFVRQHNGKWYTGGIWTQLFFICYDGNRKGGERYVLVSKAMSWTDAQVYCRSTHTDLVSIRNPEENQAVATAIDELNVWIGLFKYGEHWSDGRNSSFRLWSPDFGVLLPQNCAVMTGRTSGRWRQRSCDELHPFLCTCTRKRVLKVKVRLEDIQELNDPAMNTAILNQVSHNSH</sequence>
<feature type="domain" description="C-type lectin" evidence="2">
    <location>
        <begin position="24"/>
        <end position="137"/>
    </location>
</feature>